<keyword evidence="3" id="KW-0378">Hydrolase</keyword>
<dbReference type="SUPFAM" id="SSF56300">
    <property type="entry name" value="Metallo-dependent phosphatases"/>
    <property type="match status" value="1"/>
</dbReference>
<dbReference type="Gene3D" id="2.60.40.380">
    <property type="entry name" value="Purple acid phosphatase-like, N-terminal"/>
    <property type="match status" value="1"/>
</dbReference>
<dbReference type="Gramene" id="PRQ23906">
    <property type="protein sequence ID" value="PRQ23906"/>
    <property type="gene ID" value="RchiOBHm_Chr6g0266561"/>
</dbReference>
<dbReference type="EC" id="3.1.3.2" evidence="3"/>
<dbReference type="SUPFAM" id="SSF49363">
    <property type="entry name" value="Purple acid phosphatase, N-terminal domain"/>
    <property type="match status" value="1"/>
</dbReference>
<dbReference type="InterPro" id="IPR015914">
    <property type="entry name" value="PAPs_N"/>
</dbReference>
<dbReference type="PANTHER" id="PTHR22953:SF86">
    <property type="entry name" value="PURPLE ACID PHOSPHATASE 10"/>
    <property type="match status" value="1"/>
</dbReference>
<evidence type="ECO:0000259" key="2">
    <source>
        <dbReference type="Pfam" id="PF16656"/>
    </source>
</evidence>
<dbReference type="EMBL" id="PDCK01000044">
    <property type="protein sequence ID" value="PRQ23906.1"/>
    <property type="molecule type" value="Genomic_DNA"/>
</dbReference>
<dbReference type="Proteomes" id="UP000238479">
    <property type="component" value="Chromosome 6"/>
</dbReference>
<organism evidence="3 4">
    <name type="scientific">Rosa chinensis</name>
    <name type="common">China rose</name>
    <dbReference type="NCBI Taxonomy" id="74649"/>
    <lineage>
        <taxon>Eukaryota</taxon>
        <taxon>Viridiplantae</taxon>
        <taxon>Streptophyta</taxon>
        <taxon>Embryophyta</taxon>
        <taxon>Tracheophyta</taxon>
        <taxon>Spermatophyta</taxon>
        <taxon>Magnoliopsida</taxon>
        <taxon>eudicotyledons</taxon>
        <taxon>Gunneridae</taxon>
        <taxon>Pentapetalae</taxon>
        <taxon>rosids</taxon>
        <taxon>fabids</taxon>
        <taxon>Rosales</taxon>
        <taxon>Rosaceae</taxon>
        <taxon>Rosoideae</taxon>
        <taxon>Rosoideae incertae sedis</taxon>
        <taxon>Rosa</taxon>
    </lineage>
</organism>
<keyword evidence="1" id="KW-0732">Signal</keyword>
<name>A0A2P6PPS1_ROSCH</name>
<protein>
    <submittedName>
        <fullName evidence="3">Putative Acid phosphatase</fullName>
        <ecNumber evidence="3">3.1.3.2</ecNumber>
    </submittedName>
</protein>
<dbReference type="InterPro" id="IPR008963">
    <property type="entry name" value="Purple_acid_Pase-like_N"/>
</dbReference>
<reference evidence="3 4" key="1">
    <citation type="journal article" date="2018" name="Nat. Genet.">
        <title>The Rosa genome provides new insights in the design of modern roses.</title>
        <authorList>
            <person name="Bendahmane M."/>
        </authorList>
    </citation>
    <scope>NUCLEOTIDE SEQUENCE [LARGE SCALE GENOMIC DNA]</scope>
    <source>
        <strain evidence="4">cv. Old Blush</strain>
    </source>
</reference>
<feature type="domain" description="Purple acid phosphatase N-terminal" evidence="2">
    <location>
        <begin position="22"/>
        <end position="85"/>
    </location>
</feature>
<dbReference type="Pfam" id="PF16656">
    <property type="entry name" value="Pur_ac_phosph_N"/>
    <property type="match status" value="1"/>
</dbReference>
<keyword evidence="4" id="KW-1185">Reference proteome</keyword>
<dbReference type="InterPro" id="IPR039331">
    <property type="entry name" value="PAPs-like"/>
</dbReference>
<dbReference type="GO" id="GO:0046872">
    <property type="term" value="F:metal ion binding"/>
    <property type="evidence" value="ECO:0007669"/>
    <property type="project" value="InterPro"/>
</dbReference>
<evidence type="ECO:0000313" key="3">
    <source>
        <dbReference type="EMBL" id="PRQ23906.1"/>
    </source>
</evidence>
<accession>A0A2P6PPS1</accession>
<dbReference type="Gene3D" id="3.60.21.10">
    <property type="match status" value="1"/>
</dbReference>
<comment type="caution">
    <text evidence="3">The sequence shown here is derived from an EMBL/GenBank/DDBJ whole genome shotgun (WGS) entry which is preliminary data.</text>
</comment>
<dbReference type="PANTHER" id="PTHR22953">
    <property type="entry name" value="ACID PHOSPHATASE RELATED"/>
    <property type="match status" value="1"/>
</dbReference>
<dbReference type="InterPro" id="IPR029052">
    <property type="entry name" value="Metallo-depent_PP-like"/>
</dbReference>
<proteinExistence type="predicted"/>
<gene>
    <name evidence="3" type="ORF">RchiOBHm_Chr6g0266561</name>
</gene>
<evidence type="ECO:0000256" key="1">
    <source>
        <dbReference type="ARBA" id="ARBA00022729"/>
    </source>
</evidence>
<dbReference type="GO" id="GO:0003993">
    <property type="term" value="F:acid phosphatase activity"/>
    <property type="evidence" value="ECO:0007669"/>
    <property type="project" value="UniProtKB-EC"/>
</dbReference>
<dbReference type="AlphaFoldDB" id="A0A2P6PPS1"/>
<sequence length="158" mass="18050">MCVFLCEASYNARGPSREGCDEPGSGTVLYWSTNGKQKKAEGKVKFYNYTSCNIHHTTTKKLKFNTKYYYVVGVDHSERQFWFMTPPEVGPDVPYTFGLIGDPGQAFDSDKTLTHYELNPLKGETILFVGDLSYADDYPNHDNVRWDTWGRFTERSSA</sequence>
<evidence type="ECO:0000313" key="4">
    <source>
        <dbReference type="Proteomes" id="UP000238479"/>
    </source>
</evidence>